<dbReference type="GO" id="GO:0005886">
    <property type="term" value="C:plasma membrane"/>
    <property type="evidence" value="ECO:0007669"/>
    <property type="project" value="TreeGrafter"/>
</dbReference>
<proteinExistence type="predicted"/>
<dbReference type="FunFam" id="2.60.120.290:FF:000055">
    <property type="entry name" value="Dorsal-ventral patterning protein tolloid"/>
    <property type="match status" value="1"/>
</dbReference>
<evidence type="ECO:0000313" key="6">
    <source>
        <dbReference type="EMBL" id="KAG8201870.1"/>
    </source>
</evidence>
<dbReference type="AlphaFoldDB" id="A0AAV6VZ13"/>
<comment type="caution">
    <text evidence="2">Lacks conserved residue(s) required for the propagation of feature annotation.</text>
</comment>
<sequence length="842" mass="94514">MILNILFLMIATAGASEVVYRPEEDVHCNWTVDIYQTVSSPPVTDQNRNRPLHCSYRIRVRPARNDWVVFVRFTRMRVGEPSEDRKKCIGGYIQIIDGYRDSNHSNKEDPGHFCGEIDSPKTFVSETPHVKIVLHVDSYSHDTFLQFDANVEQQQEVHARYGQYAQLYPHRRGTPVPGSYCERTFHGCAPTRCFVQSPGYPGIYPRNLRCRYNLVVSKSVVALDMNAFDVDGLRCDNLFHCFPRPVTKEPEECPFDHVKVYDGATEDSPLIVTLCGRGRLKSQIVASGPEMLVEFVTSNVGPLLNTGFHFKAESIHAETESEYEFPKLDPNGTCAIKKHLRSGDVFTFGNLRSWYPVNTTCTYRFTTSSDDEVLKLSFEFFRMERVTLCNESLKLYDSAHRDPSKIMSKLCDINRPRTEHPRSVYETSGPGLFIEFVSKMGSLEGSSISYAFEVRPVNVVVRRNALNGGSCSRTFTPESGMTGLLTGQPFGDANATASLTCNYTFDATRLQQGRVRLDLFTSLKLAGDCSECRQEPLYAQVFVGFGERICFCKVAIHRSHTLISLGPTLHFSLHADAAWDKKLPQKHVVNGSYIFYTESRCGPERLELDVQGLLTFPPLITGPGTCPDGQCPPDTPIFCQWKIPVFHRMDILLKVEGLPEPSNCSTDHFMVNTDIIVCASEEMQEILLHKENIFDSDVTVGLRLSEKTYNFTVRWTQLQMVPTHSSPAETLVSLGKDCDFLCASSMACLTRELVCNGVSNCPGQGTTVDEDATLCVLPRDSFKLYWWIIGFGVGICFCLALCLVVTMCRKCRQKSFLSAIATGQTPSPSLAMVNLDFKEGTE</sequence>
<evidence type="ECO:0000259" key="5">
    <source>
        <dbReference type="PROSITE" id="PS01180"/>
    </source>
</evidence>
<dbReference type="InterPro" id="IPR000859">
    <property type="entry name" value="CUB_dom"/>
</dbReference>
<feature type="signal peptide" evidence="4">
    <location>
        <begin position="1"/>
        <end position="15"/>
    </location>
</feature>
<keyword evidence="7" id="KW-1185">Reference proteome</keyword>
<dbReference type="PANTHER" id="PTHR47537">
    <property type="entry name" value="CUBILIN"/>
    <property type="match status" value="1"/>
</dbReference>
<keyword evidence="3" id="KW-0812">Transmembrane</keyword>
<keyword evidence="1 2" id="KW-1015">Disulfide bond</keyword>
<dbReference type="CDD" id="cd00041">
    <property type="entry name" value="CUB"/>
    <property type="match status" value="1"/>
</dbReference>
<feature type="transmembrane region" description="Helical" evidence="3">
    <location>
        <begin position="784"/>
        <end position="808"/>
    </location>
</feature>
<reference evidence="6 7" key="1">
    <citation type="journal article" date="2022" name="Nat. Ecol. Evol.">
        <title>A masculinizing supergene underlies an exaggerated male reproductive morph in a spider.</title>
        <authorList>
            <person name="Hendrickx F."/>
            <person name="De Corte Z."/>
            <person name="Sonet G."/>
            <person name="Van Belleghem S.M."/>
            <person name="Kostlbacher S."/>
            <person name="Vangestel C."/>
        </authorList>
    </citation>
    <scope>NUCLEOTIDE SEQUENCE [LARGE SCALE GENOMIC DNA]</scope>
    <source>
        <strain evidence="6">W744_W776</strain>
    </source>
</reference>
<gene>
    <name evidence="6" type="ORF">JTE90_027349</name>
</gene>
<dbReference type="InterPro" id="IPR035914">
    <property type="entry name" value="Sperma_CUB_dom_sf"/>
</dbReference>
<dbReference type="SMART" id="SM00042">
    <property type="entry name" value="CUB"/>
    <property type="match status" value="3"/>
</dbReference>
<dbReference type="EMBL" id="JAFNEN010000002">
    <property type="protein sequence ID" value="KAG8201870.1"/>
    <property type="molecule type" value="Genomic_DNA"/>
</dbReference>
<feature type="domain" description="CUB" evidence="5">
    <location>
        <begin position="28"/>
        <end position="154"/>
    </location>
</feature>
<feature type="disulfide bond" evidence="2">
    <location>
        <begin position="334"/>
        <end position="361"/>
    </location>
</feature>
<evidence type="ECO:0000313" key="7">
    <source>
        <dbReference type="Proteomes" id="UP000827092"/>
    </source>
</evidence>
<comment type="caution">
    <text evidence="6">The sequence shown here is derived from an EMBL/GenBank/DDBJ whole genome shotgun (WGS) entry which is preliminary data.</text>
</comment>
<organism evidence="6 7">
    <name type="scientific">Oedothorax gibbosus</name>
    <dbReference type="NCBI Taxonomy" id="931172"/>
    <lineage>
        <taxon>Eukaryota</taxon>
        <taxon>Metazoa</taxon>
        <taxon>Ecdysozoa</taxon>
        <taxon>Arthropoda</taxon>
        <taxon>Chelicerata</taxon>
        <taxon>Arachnida</taxon>
        <taxon>Araneae</taxon>
        <taxon>Araneomorphae</taxon>
        <taxon>Entelegynae</taxon>
        <taxon>Araneoidea</taxon>
        <taxon>Linyphiidae</taxon>
        <taxon>Erigoninae</taxon>
        <taxon>Oedothorax</taxon>
    </lineage>
</organism>
<evidence type="ECO:0000256" key="4">
    <source>
        <dbReference type="SAM" id="SignalP"/>
    </source>
</evidence>
<dbReference type="Pfam" id="PF00431">
    <property type="entry name" value="CUB"/>
    <property type="match status" value="3"/>
</dbReference>
<keyword evidence="3" id="KW-1133">Transmembrane helix</keyword>
<keyword evidence="4" id="KW-0732">Signal</keyword>
<dbReference type="PANTHER" id="PTHR47537:SF1">
    <property type="entry name" value="CUB DOMAIN-CONTAINING PROTEIN"/>
    <property type="match status" value="1"/>
</dbReference>
<feature type="chain" id="PRO_5043338946" description="CUB domain-containing protein" evidence="4">
    <location>
        <begin position="16"/>
        <end position="842"/>
    </location>
</feature>
<dbReference type="Gene3D" id="2.60.120.290">
    <property type="entry name" value="Spermadhesin, CUB domain"/>
    <property type="match status" value="3"/>
</dbReference>
<keyword evidence="3" id="KW-0472">Membrane</keyword>
<evidence type="ECO:0000256" key="2">
    <source>
        <dbReference type="PROSITE-ProRule" id="PRU00059"/>
    </source>
</evidence>
<dbReference type="SUPFAM" id="SSF49854">
    <property type="entry name" value="Spermadhesin, CUB domain"/>
    <property type="match status" value="3"/>
</dbReference>
<feature type="domain" description="CUB" evidence="5">
    <location>
        <begin position="181"/>
        <end position="315"/>
    </location>
</feature>
<name>A0AAV6VZ13_9ARAC</name>
<accession>A0AAV6VZ13</accession>
<dbReference type="PROSITE" id="PS01180">
    <property type="entry name" value="CUB"/>
    <property type="match status" value="3"/>
</dbReference>
<dbReference type="Proteomes" id="UP000827092">
    <property type="component" value="Unassembled WGS sequence"/>
</dbReference>
<protein>
    <recommendedName>
        <fullName evidence="5">CUB domain-containing protein</fullName>
    </recommendedName>
</protein>
<dbReference type="InterPro" id="IPR053207">
    <property type="entry name" value="Non-NMDA_GluR_Accessory"/>
</dbReference>
<evidence type="ECO:0000256" key="3">
    <source>
        <dbReference type="SAM" id="Phobius"/>
    </source>
</evidence>
<feature type="domain" description="CUB" evidence="5">
    <location>
        <begin position="334"/>
        <end position="459"/>
    </location>
</feature>
<evidence type="ECO:0000256" key="1">
    <source>
        <dbReference type="ARBA" id="ARBA00023157"/>
    </source>
</evidence>